<dbReference type="Gene3D" id="2.10.80.20">
    <property type="match status" value="1"/>
</dbReference>
<feature type="chain" id="PRO_5043888120" evidence="2">
    <location>
        <begin position="21"/>
        <end position="133"/>
    </location>
</feature>
<accession>A0AAV6U390</accession>
<organism evidence="3 4">
    <name type="scientific">Oedothorax gibbosus</name>
    <dbReference type="NCBI Taxonomy" id="931172"/>
    <lineage>
        <taxon>Eukaryota</taxon>
        <taxon>Metazoa</taxon>
        <taxon>Ecdysozoa</taxon>
        <taxon>Arthropoda</taxon>
        <taxon>Chelicerata</taxon>
        <taxon>Arachnida</taxon>
        <taxon>Araneae</taxon>
        <taxon>Araneomorphae</taxon>
        <taxon>Entelegynae</taxon>
        <taxon>Araneoidea</taxon>
        <taxon>Linyphiidae</taxon>
        <taxon>Erigoninae</taxon>
        <taxon>Oedothorax</taxon>
    </lineage>
</organism>
<dbReference type="InterPro" id="IPR053741">
    <property type="entry name" value="Ser_Fungal_Prot_Inhib_sf"/>
</dbReference>
<dbReference type="Proteomes" id="UP000827092">
    <property type="component" value="Unassembled WGS sequence"/>
</dbReference>
<evidence type="ECO:0000256" key="2">
    <source>
        <dbReference type="SAM" id="SignalP"/>
    </source>
</evidence>
<feature type="signal peptide" evidence="2">
    <location>
        <begin position="1"/>
        <end position="20"/>
    </location>
</feature>
<evidence type="ECO:0000256" key="1">
    <source>
        <dbReference type="SAM" id="MobiDB-lite"/>
    </source>
</evidence>
<reference evidence="3 4" key="1">
    <citation type="journal article" date="2022" name="Nat. Ecol. Evol.">
        <title>A masculinizing supergene underlies an exaggerated male reproductive morph in a spider.</title>
        <authorList>
            <person name="Hendrickx F."/>
            <person name="De Corte Z."/>
            <person name="Sonet G."/>
            <person name="Van Belleghem S.M."/>
            <person name="Kostlbacher S."/>
            <person name="Vangestel C."/>
        </authorList>
    </citation>
    <scope>NUCLEOTIDE SEQUENCE [LARGE SCALE GENOMIC DNA]</scope>
    <source>
        <strain evidence="3">W744_W776</strain>
    </source>
</reference>
<gene>
    <name evidence="3" type="ORF">JTE90_014123</name>
</gene>
<dbReference type="AlphaFoldDB" id="A0AAV6U390"/>
<dbReference type="EMBL" id="JAFNEN010000659">
    <property type="protein sequence ID" value="KAG8178917.1"/>
    <property type="molecule type" value="Genomic_DNA"/>
</dbReference>
<feature type="region of interest" description="Disordered" evidence="1">
    <location>
        <begin position="114"/>
        <end position="133"/>
    </location>
</feature>
<evidence type="ECO:0000313" key="3">
    <source>
        <dbReference type="EMBL" id="KAG8178917.1"/>
    </source>
</evidence>
<dbReference type="InterPro" id="IPR021066">
    <property type="entry name" value="FPI1"/>
</dbReference>
<sequence>MQLEVFLLLTAVLTASSLFACPEDYCDNIQCEDVSCGPNEEFNLHGTFCGCCPACIILVEKGDKCPIRIFNGGPPPTVLKYLRTCRNESYNNDEADNYRVFLCDRYVNGHVGGRSSNGLQENSVRDAPMSTTP</sequence>
<dbReference type="Pfam" id="PF12190">
    <property type="entry name" value="amfpi-1"/>
    <property type="match status" value="1"/>
</dbReference>
<keyword evidence="2" id="KW-0732">Signal</keyword>
<name>A0AAV6U390_9ARAC</name>
<evidence type="ECO:0000313" key="4">
    <source>
        <dbReference type="Proteomes" id="UP000827092"/>
    </source>
</evidence>
<proteinExistence type="predicted"/>
<dbReference type="GO" id="GO:0030414">
    <property type="term" value="F:peptidase inhibitor activity"/>
    <property type="evidence" value="ECO:0007669"/>
    <property type="project" value="InterPro"/>
</dbReference>
<keyword evidence="4" id="KW-1185">Reference proteome</keyword>
<protein>
    <submittedName>
        <fullName evidence="3">Uncharacterized protein</fullName>
    </submittedName>
</protein>
<comment type="caution">
    <text evidence="3">The sequence shown here is derived from an EMBL/GenBank/DDBJ whole genome shotgun (WGS) entry which is preliminary data.</text>
</comment>